<organism evidence="5 7">
    <name type="scientific">Vitis vinifera</name>
    <name type="common">Grape</name>
    <dbReference type="NCBI Taxonomy" id="29760"/>
    <lineage>
        <taxon>Eukaryota</taxon>
        <taxon>Viridiplantae</taxon>
        <taxon>Streptophyta</taxon>
        <taxon>Embryophyta</taxon>
        <taxon>Tracheophyta</taxon>
        <taxon>Spermatophyta</taxon>
        <taxon>Magnoliopsida</taxon>
        <taxon>eudicotyledons</taxon>
        <taxon>Gunneridae</taxon>
        <taxon>Pentapetalae</taxon>
        <taxon>rosids</taxon>
        <taxon>Vitales</taxon>
        <taxon>Vitaceae</taxon>
        <taxon>Viteae</taxon>
        <taxon>Vitis</taxon>
    </lineage>
</organism>
<dbReference type="InterPro" id="IPR028021">
    <property type="entry name" value="Katanin_C-terminal"/>
</dbReference>
<reference evidence="5 7" key="1">
    <citation type="journal article" date="2018" name="PLoS Genet.">
        <title>Population sequencing reveals clonal diversity and ancestral inbreeding in the grapevine cultivar Chardonnay.</title>
        <authorList>
            <person name="Roach M.J."/>
            <person name="Johnson D.L."/>
            <person name="Bohlmann J."/>
            <person name="van Vuuren H.J."/>
            <person name="Jones S.J."/>
            <person name="Pretorius I.S."/>
            <person name="Schmidt S.A."/>
            <person name="Borneman A.R."/>
        </authorList>
    </citation>
    <scope>NUCLEOTIDE SEQUENCE [LARGE SCALE GENOMIC DNA]</scope>
    <source>
        <strain evidence="7">cv. Chardonnay</strain>
        <strain evidence="5">I10V1</strain>
        <tissue evidence="5">Leaf</tissue>
    </source>
</reference>
<evidence type="ECO:0000256" key="3">
    <source>
        <dbReference type="ARBA" id="ARBA00023212"/>
    </source>
</evidence>
<dbReference type="AlphaFoldDB" id="A0A438EU21"/>
<proteinExistence type="predicted"/>
<protein>
    <submittedName>
        <fullName evidence="5">Katanin p80 WD40 repeat-containing subunit B1-like</fullName>
    </submittedName>
</protein>
<sequence length="139" mass="14950">MAVGGFLGNPSQPAWDGFGEELSREGFGNFSKTRIKGYGSEGCAPSRNAPPPTPCELHLGISLEMLLKLVRIFGSVIHSTLSASSSVGVDIQAEQRLERCNLCFIELEKIKHCLPALTRRGGSVAKLAQELNLALLEVL</sequence>
<evidence type="ECO:0000313" key="6">
    <source>
        <dbReference type="EMBL" id="RVX16163.1"/>
    </source>
</evidence>
<feature type="domain" description="Katanin p80 subunit C-terminal" evidence="4">
    <location>
        <begin position="55"/>
        <end position="135"/>
    </location>
</feature>
<dbReference type="EMBL" id="QGNW01001185">
    <property type="protein sequence ID" value="RVW51240.1"/>
    <property type="molecule type" value="Genomic_DNA"/>
</dbReference>
<dbReference type="Proteomes" id="UP000288805">
    <property type="component" value="Unassembled WGS sequence"/>
</dbReference>
<evidence type="ECO:0000313" key="5">
    <source>
        <dbReference type="EMBL" id="RVW51240.1"/>
    </source>
</evidence>
<dbReference type="Pfam" id="PF13925">
    <property type="entry name" value="Katanin_con80"/>
    <property type="match status" value="1"/>
</dbReference>
<keyword evidence="3" id="KW-0206">Cytoskeleton</keyword>
<comment type="subcellular location">
    <subcellularLocation>
        <location evidence="1">Cytoplasm</location>
        <location evidence="1">Cytoskeleton</location>
    </subcellularLocation>
</comment>
<dbReference type="PANTHER" id="PTHR19845">
    <property type="entry name" value="KATANIN P80 SUBUNIT"/>
    <property type="match status" value="1"/>
</dbReference>
<keyword evidence="2" id="KW-0963">Cytoplasm</keyword>
<accession>A0A438EU21</accession>
<dbReference type="PANTHER" id="PTHR19845:SF0">
    <property type="entry name" value="KATANIN P80 WD40 REPEAT-CONTAINING SUBUNIT B1"/>
    <property type="match status" value="1"/>
</dbReference>
<evidence type="ECO:0000256" key="1">
    <source>
        <dbReference type="ARBA" id="ARBA00004245"/>
    </source>
</evidence>
<evidence type="ECO:0000256" key="2">
    <source>
        <dbReference type="ARBA" id="ARBA00022490"/>
    </source>
</evidence>
<comment type="caution">
    <text evidence="5">The sequence shown here is derived from an EMBL/GenBank/DDBJ whole genome shotgun (WGS) entry which is preliminary data.</text>
</comment>
<evidence type="ECO:0000259" key="4">
    <source>
        <dbReference type="Pfam" id="PF13925"/>
    </source>
</evidence>
<evidence type="ECO:0000313" key="7">
    <source>
        <dbReference type="Proteomes" id="UP000288805"/>
    </source>
</evidence>
<dbReference type="GO" id="GO:0008017">
    <property type="term" value="F:microtubule binding"/>
    <property type="evidence" value="ECO:0007669"/>
    <property type="project" value="InterPro"/>
</dbReference>
<dbReference type="EMBL" id="QGNW01000016">
    <property type="protein sequence ID" value="RVX16163.1"/>
    <property type="molecule type" value="Genomic_DNA"/>
</dbReference>
<name>A0A438EU21_VITVI</name>
<dbReference type="GO" id="GO:0005856">
    <property type="term" value="C:cytoskeleton"/>
    <property type="evidence" value="ECO:0007669"/>
    <property type="project" value="UniProtKB-SubCell"/>
</dbReference>
<gene>
    <name evidence="5" type="primary">VvCHDh000337_0</name>
    <name evidence="6" type="synonym">VvCHDp000320_4</name>
    <name evidence="6" type="ORF">CK203_014606</name>
    <name evidence="5" type="ORF">CK203_111839</name>
</gene>